<keyword evidence="5" id="KW-1185">Reference proteome</keyword>
<organism evidence="4 5">
    <name type="scientific">Hemibagrus guttatus</name>
    <dbReference type="NCBI Taxonomy" id="175788"/>
    <lineage>
        <taxon>Eukaryota</taxon>
        <taxon>Metazoa</taxon>
        <taxon>Chordata</taxon>
        <taxon>Craniata</taxon>
        <taxon>Vertebrata</taxon>
        <taxon>Euteleostomi</taxon>
        <taxon>Actinopterygii</taxon>
        <taxon>Neopterygii</taxon>
        <taxon>Teleostei</taxon>
        <taxon>Ostariophysi</taxon>
        <taxon>Siluriformes</taxon>
        <taxon>Bagridae</taxon>
        <taxon>Hemibagrus</taxon>
    </lineage>
</organism>
<evidence type="ECO:0000256" key="2">
    <source>
        <dbReference type="SAM" id="Phobius"/>
    </source>
</evidence>
<protein>
    <recommendedName>
        <fullName evidence="3">Protein MGARP N-terminal domain-containing protein</fullName>
    </recommendedName>
</protein>
<dbReference type="GO" id="GO:0005739">
    <property type="term" value="C:mitochondrion"/>
    <property type="evidence" value="ECO:0007669"/>
    <property type="project" value="InterPro"/>
</dbReference>
<evidence type="ECO:0000313" key="4">
    <source>
        <dbReference type="EMBL" id="KAK3535584.1"/>
    </source>
</evidence>
<evidence type="ECO:0000256" key="1">
    <source>
        <dbReference type="SAM" id="MobiDB-lite"/>
    </source>
</evidence>
<dbReference type="Proteomes" id="UP001274896">
    <property type="component" value="Unassembled WGS sequence"/>
</dbReference>
<comment type="caution">
    <text evidence="4">The sequence shown here is derived from an EMBL/GenBank/DDBJ whole genome shotgun (WGS) entry which is preliminary data.</text>
</comment>
<dbReference type="AlphaFoldDB" id="A0AAE0QX27"/>
<keyword evidence="2" id="KW-0812">Transmembrane</keyword>
<dbReference type="EMBL" id="JAUCMX010000009">
    <property type="protein sequence ID" value="KAK3535584.1"/>
    <property type="molecule type" value="Genomic_DNA"/>
</dbReference>
<reference evidence="4" key="1">
    <citation type="submission" date="2023-06" db="EMBL/GenBank/DDBJ databases">
        <title>Male Hemibagrus guttatus genome.</title>
        <authorList>
            <person name="Bian C."/>
        </authorList>
    </citation>
    <scope>NUCLEOTIDE SEQUENCE</scope>
    <source>
        <strain evidence="4">Male_cb2023</strain>
        <tissue evidence="4">Muscle</tissue>
    </source>
</reference>
<gene>
    <name evidence="4" type="ORF">QTP70_017120</name>
</gene>
<dbReference type="GO" id="GO:1904115">
    <property type="term" value="C:axon cytoplasm"/>
    <property type="evidence" value="ECO:0007669"/>
    <property type="project" value="GOC"/>
</dbReference>
<dbReference type="GO" id="GO:0008089">
    <property type="term" value="P:anterograde axonal transport"/>
    <property type="evidence" value="ECO:0007669"/>
    <property type="project" value="InterPro"/>
</dbReference>
<dbReference type="Pfam" id="PF14962">
    <property type="entry name" value="AIF-MLS"/>
    <property type="match status" value="1"/>
</dbReference>
<feature type="domain" description="Protein MGARP N-terminal" evidence="3">
    <location>
        <begin position="23"/>
        <end position="137"/>
    </location>
</feature>
<feature type="region of interest" description="Disordered" evidence="1">
    <location>
        <begin position="317"/>
        <end position="345"/>
    </location>
</feature>
<name>A0AAE0QX27_9TELE</name>
<dbReference type="PANTHER" id="PTHR22910:SF6">
    <property type="entry name" value="PROTEIN MGARP"/>
    <property type="match status" value="1"/>
</dbReference>
<evidence type="ECO:0000313" key="5">
    <source>
        <dbReference type="Proteomes" id="UP001274896"/>
    </source>
</evidence>
<keyword evidence="2" id="KW-0472">Membrane</keyword>
<evidence type="ECO:0000259" key="3">
    <source>
        <dbReference type="Pfam" id="PF14962"/>
    </source>
</evidence>
<feature type="transmembrane region" description="Helical" evidence="2">
    <location>
        <begin position="46"/>
        <end position="64"/>
    </location>
</feature>
<sequence>MFLCRAALQRFSPLVRPSITHRAILHRDVVPRRLMSSVPGGTGQNLVYLVVCGGAFAGAIAYAYRTVTTDSARFTDRITEIGARPKNEWNPKPWPPQRGGAEVAVVEGTADEVAAVAHEVEKIAEEVEAAAKELETHSLPVVDGKQLLRATVRKQRHKRKWLQMTKDHIELVAASIVDMPVADLEKPVEAPVAPVAEEALVVEDVQVTPIVEEASVAPVLKDEPVASLVEEAAVSPVVEEVPVTPAVEKPADAPVVEAVPVAQVVEEALVDPVVEEVPVADEAPSVAPEEVPVPLVTEIAVMSSVVPEATEVPVVTESSEVLADSPTEDAASPVVAESEDKLSVEDEVVAEVTTSSETTAPPAALEDPEHEYVLVVLEGAPKTDKKVKVLGVSPVSGRIIPAPEEEEPAEQVAGNITMFSFISFQQLRPGEATPA</sequence>
<dbReference type="InterPro" id="IPR032773">
    <property type="entry name" value="MGARP_N"/>
</dbReference>
<dbReference type="PANTHER" id="PTHR22910">
    <property type="entry name" value="PROTEIN MGARP"/>
    <property type="match status" value="1"/>
</dbReference>
<dbReference type="InterPro" id="IPR026093">
    <property type="entry name" value="MGARP"/>
</dbReference>
<keyword evidence="2" id="KW-1133">Transmembrane helix</keyword>
<proteinExistence type="predicted"/>
<accession>A0AAE0QX27</accession>